<evidence type="ECO:0000259" key="6">
    <source>
        <dbReference type="SMART" id="SM00900"/>
    </source>
</evidence>
<dbReference type="PANTHER" id="PTHR36118:SF1">
    <property type="entry name" value="ION-TRANSLOCATING OXIDOREDUCTASE COMPLEX SUBUNIT G"/>
    <property type="match status" value="1"/>
</dbReference>
<organism evidence="7">
    <name type="scientific">hydrothermal vent metagenome</name>
    <dbReference type="NCBI Taxonomy" id="652676"/>
    <lineage>
        <taxon>unclassified sequences</taxon>
        <taxon>metagenomes</taxon>
        <taxon>ecological metagenomes</taxon>
    </lineage>
</organism>
<dbReference type="EMBL" id="FPIB01000017">
    <property type="protein sequence ID" value="SFV90593.1"/>
    <property type="molecule type" value="Genomic_DNA"/>
</dbReference>
<sequence>MMKKMIVALVVFALGVQTLEAKANVKVEQAVKGSFPNVDSIEPKQLTLTETKLETVQKAAKAKLGTKVYRYYLFKHTDKTVGYGVLIARKVRTKKATVLYAFTPEGTLKFAEIMVFGEPPEYTPNDSWMGQFRQKSVTAPLKMGSDVSAISGATLSARSITDGARVARAIFQYVIKP</sequence>
<keyword evidence="2" id="KW-0597">Phosphoprotein</keyword>
<dbReference type="InterPro" id="IPR007329">
    <property type="entry name" value="FMN-bd"/>
</dbReference>
<name>A0A1W1E9F5_9ZZZZ</name>
<keyword evidence="4" id="KW-0288">FMN</keyword>
<keyword evidence="5" id="KW-0249">Electron transport</keyword>
<keyword evidence="1" id="KW-0813">Transport</keyword>
<keyword evidence="3" id="KW-0285">Flavoprotein</keyword>
<evidence type="ECO:0000313" key="7">
    <source>
        <dbReference type="EMBL" id="SFV90593.1"/>
    </source>
</evidence>
<dbReference type="SMART" id="SM00900">
    <property type="entry name" value="FMN_bind"/>
    <property type="match status" value="1"/>
</dbReference>
<evidence type="ECO:0000256" key="4">
    <source>
        <dbReference type="ARBA" id="ARBA00022643"/>
    </source>
</evidence>
<gene>
    <name evidence="7" type="ORF">MNB_SV-4-918</name>
</gene>
<dbReference type="GO" id="GO:0005886">
    <property type="term" value="C:plasma membrane"/>
    <property type="evidence" value="ECO:0007669"/>
    <property type="project" value="InterPro"/>
</dbReference>
<dbReference type="GO" id="GO:0010181">
    <property type="term" value="F:FMN binding"/>
    <property type="evidence" value="ECO:0007669"/>
    <property type="project" value="InterPro"/>
</dbReference>
<evidence type="ECO:0000256" key="5">
    <source>
        <dbReference type="ARBA" id="ARBA00022982"/>
    </source>
</evidence>
<dbReference type="InterPro" id="IPR010209">
    <property type="entry name" value="Ion_transpt_RnfG/RsxG"/>
</dbReference>
<feature type="domain" description="FMN-binding" evidence="6">
    <location>
        <begin position="82"/>
        <end position="171"/>
    </location>
</feature>
<dbReference type="GO" id="GO:0009055">
    <property type="term" value="F:electron transfer activity"/>
    <property type="evidence" value="ECO:0007669"/>
    <property type="project" value="InterPro"/>
</dbReference>
<proteinExistence type="predicted"/>
<dbReference type="PANTHER" id="PTHR36118">
    <property type="entry name" value="ION-TRANSLOCATING OXIDOREDUCTASE COMPLEX SUBUNIT G"/>
    <property type="match status" value="1"/>
</dbReference>
<dbReference type="Pfam" id="PF04205">
    <property type="entry name" value="FMN_bind"/>
    <property type="match status" value="1"/>
</dbReference>
<evidence type="ECO:0000256" key="3">
    <source>
        <dbReference type="ARBA" id="ARBA00022630"/>
    </source>
</evidence>
<dbReference type="AlphaFoldDB" id="A0A1W1E9F5"/>
<dbReference type="GO" id="GO:0022900">
    <property type="term" value="P:electron transport chain"/>
    <property type="evidence" value="ECO:0007669"/>
    <property type="project" value="InterPro"/>
</dbReference>
<evidence type="ECO:0000256" key="2">
    <source>
        <dbReference type="ARBA" id="ARBA00022553"/>
    </source>
</evidence>
<reference evidence="7" key="1">
    <citation type="submission" date="2016-10" db="EMBL/GenBank/DDBJ databases">
        <authorList>
            <person name="de Groot N.N."/>
        </authorList>
    </citation>
    <scope>NUCLEOTIDE SEQUENCE</scope>
</reference>
<accession>A0A1W1E9F5</accession>
<evidence type="ECO:0000256" key="1">
    <source>
        <dbReference type="ARBA" id="ARBA00022448"/>
    </source>
</evidence>
<protein>
    <recommendedName>
        <fullName evidence="6">FMN-binding domain-containing protein</fullName>
    </recommendedName>
</protein>